<sequence length="353" mass="39563">MSTPATQGPDVPPGKSKRLSTFVTRMKTVLKRSNGSKRLSFSSKPAAATSSTAGPSAVKSDEPTADPTNEERTQLEIPKEEEEVPTGPQVRKVNRAQIDAERARKLGERFKVTIDPIIWPTEKEVYRVEKPIRMRIHRQCHRCRTTFGGSKTCNSCHHARCTKCPRYPPRKTDKDKKEKAPATSGGLEVDNYYNLREVIEIRKPNPRPGGQPLVRKKPMQRIRRTCHECSTLFSGNAKICPSCNHVRCADCPRDPAKKRKYPDGYPGDAPSSNTSLPVKYSCHKCTKVFPPIPHPDSGIEQPKQDCVRCKHERCSECPRAPPRRIEPEPDPELLKRVEAKLAALNISTTTANS</sequence>
<feature type="region of interest" description="Disordered" evidence="1">
    <location>
        <begin position="1"/>
        <end position="88"/>
    </location>
</feature>
<reference evidence="2 3" key="1">
    <citation type="submission" date="2018-05" db="EMBL/GenBank/DDBJ databases">
        <title>Whole genome sequencing for identification of molecular markers to develop diagnostic detection tools for the regulated plant pathogen Lachnellula willkommii.</title>
        <authorList>
            <person name="Giroux E."/>
            <person name="Bilodeau G."/>
        </authorList>
    </citation>
    <scope>NUCLEOTIDE SEQUENCE [LARGE SCALE GENOMIC DNA]</scope>
    <source>
        <strain evidence="2 3">CBS 625.97</strain>
    </source>
</reference>
<accession>A0A7D8UQI3</accession>
<proteinExistence type="predicted"/>
<evidence type="ECO:0000313" key="2">
    <source>
        <dbReference type="EMBL" id="TVY53256.1"/>
    </source>
</evidence>
<organism evidence="2 3">
    <name type="scientific">Lachnellula cervina</name>
    <dbReference type="NCBI Taxonomy" id="1316786"/>
    <lineage>
        <taxon>Eukaryota</taxon>
        <taxon>Fungi</taxon>
        <taxon>Dikarya</taxon>
        <taxon>Ascomycota</taxon>
        <taxon>Pezizomycotina</taxon>
        <taxon>Leotiomycetes</taxon>
        <taxon>Helotiales</taxon>
        <taxon>Lachnaceae</taxon>
        <taxon>Lachnellula</taxon>
    </lineage>
</organism>
<comment type="caution">
    <text evidence="2">The sequence shown here is derived from an EMBL/GenBank/DDBJ whole genome shotgun (WGS) entry which is preliminary data.</text>
</comment>
<dbReference type="Proteomes" id="UP000481288">
    <property type="component" value="Unassembled WGS sequence"/>
</dbReference>
<gene>
    <name evidence="2" type="ORF">LCER1_G005762</name>
</gene>
<feature type="compositionally biased region" description="Low complexity" evidence="1">
    <location>
        <begin position="42"/>
        <end position="57"/>
    </location>
</feature>
<dbReference type="OrthoDB" id="5370011at2759"/>
<name>A0A7D8UQI3_9HELO</name>
<feature type="compositionally biased region" description="Polar residues" evidence="1">
    <location>
        <begin position="31"/>
        <end position="41"/>
    </location>
</feature>
<dbReference type="EMBL" id="QGMG01000481">
    <property type="protein sequence ID" value="TVY53256.1"/>
    <property type="molecule type" value="Genomic_DNA"/>
</dbReference>
<keyword evidence="3" id="KW-1185">Reference proteome</keyword>
<feature type="compositionally biased region" description="Basic and acidic residues" evidence="1">
    <location>
        <begin position="69"/>
        <end position="78"/>
    </location>
</feature>
<evidence type="ECO:0000313" key="3">
    <source>
        <dbReference type="Proteomes" id="UP000481288"/>
    </source>
</evidence>
<protein>
    <submittedName>
        <fullName evidence="2">Uncharacterized protein</fullName>
    </submittedName>
</protein>
<dbReference type="AlphaFoldDB" id="A0A7D8UQI3"/>
<evidence type="ECO:0000256" key="1">
    <source>
        <dbReference type="SAM" id="MobiDB-lite"/>
    </source>
</evidence>